<dbReference type="EMBL" id="JBEDUW010000005">
    <property type="protein sequence ID" value="KAK9930239.1"/>
    <property type="molecule type" value="Genomic_DNA"/>
</dbReference>
<dbReference type="Pfam" id="PF02992">
    <property type="entry name" value="Transposase_21"/>
    <property type="match status" value="2"/>
</dbReference>
<protein>
    <recommendedName>
        <fullName evidence="2">DUF4218 domain-containing protein</fullName>
    </recommendedName>
</protein>
<dbReference type="Pfam" id="PF13960">
    <property type="entry name" value="DUF4218"/>
    <property type="match status" value="1"/>
</dbReference>
<dbReference type="PANTHER" id="PTHR48258:SF9">
    <property type="entry name" value="OS01G0348150 PROTEIN"/>
    <property type="match status" value="1"/>
</dbReference>
<feature type="compositionally biased region" description="Acidic residues" evidence="1">
    <location>
        <begin position="660"/>
        <end position="670"/>
    </location>
</feature>
<feature type="region of interest" description="Disordered" evidence="1">
    <location>
        <begin position="652"/>
        <end position="676"/>
    </location>
</feature>
<proteinExistence type="predicted"/>
<dbReference type="InterPro" id="IPR004242">
    <property type="entry name" value="Transposase_21"/>
</dbReference>
<organism evidence="3 4">
    <name type="scientific">Rubus argutus</name>
    <name type="common">Southern blackberry</name>
    <dbReference type="NCBI Taxonomy" id="59490"/>
    <lineage>
        <taxon>Eukaryota</taxon>
        <taxon>Viridiplantae</taxon>
        <taxon>Streptophyta</taxon>
        <taxon>Embryophyta</taxon>
        <taxon>Tracheophyta</taxon>
        <taxon>Spermatophyta</taxon>
        <taxon>Magnoliopsida</taxon>
        <taxon>eudicotyledons</taxon>
        <taxon>Gunneridae</taxon>
        <taxon>Pentapetalae</taxon>
        <taxon>rosids</taxon>
        <taxon>fabids</taxon>
        <taxon>Rosales</taxon>
        <taxon>Rosaceae</taxon>
        <taxon>Rosoideae</taxon>
        <taxon>Rosoideae incertae sedis</taxon>
        <taxon>Rubus</taxon>
    </lineage>
</organism>
<accession>A0AAW1X2K7</accession>
<evidence type="ECO:0000259" key="2">
    <source>
        <dbReference type="Pfam" id="PF13960"/>
    </source>
</evidence>
<comment type="caution">
    <text evidence="3">The sequence shown here is derived from an EMBL/GenBank/DDBJ whole genome shotgun (WGS) entry which is preliminary data.</text>
</comment>
<sequence length="676" mass="78406">MIPEWINYPRNSKAYHVGAQQFVDRIHGTLGNPAKMKCFCRCCKEVQWHPPQIVVGHLCMNEIHPLVANRIFYGETSTSSVQQVNVQVPETYRILKDAYFQDDVVMEPIDERKEPNFVDILEEAELPLYTGSMFTKMSSTVALYKYKARHSLSDNAFDELLQIVGGFLPRPKQPGNDIDVYLQPLIEDLMELWMNGVIPLKVKKLVLFVVSKHARNGWKMGKKHAYMGHRRWLPEDHPFRTKASWFDGTEEHRTKPIELTGAQIFQVVKDIVNDWGKKKKGEVGENGRRKRKRKSVEDDSDDDGDDPFKLTKRWKKRSIFFDLPYWEALLLRHNLDMMHIEKNICESLLGTLLNMKGKTKDNVNSRKDLKKMGIRKKLHLKNSGSFKGTTAPYVFLKEEKQIFCERAASLRMPDRYSSNIASKVSLEDHKILGLKSHDCHVLMQQVLPVALRGLLPKGPRIAIFRLCATLNQLCQRVLDERQLEKLEKEVPETLLHLRWMFPPERFMKTLKDYVKNRSNPEGCIAEKYLAEELTRFCSGYFKQAAKVGVQNRRNEDLEDEVVLEGRGFGGKSRPMTATMLEIAHRYVLMNTTEIDSWRKMHKDELKNLHKRLSKNESVLDKKHVNTFASWLTKKVTMGDSSNMSNTVRWLALGPRRQTDGEDSEDSEDSEDWSKLL</sequence>
<keyword evidence="4" id="KW-1185">Reference proteome</keyword>
<evidence type="ECO:0000313" key="3">
    <source>
        <dbReference type="EMBL" id="KAK9930239.1"/>
    </source>
</evidence>
<feature type="domain" description="DUF4218" evidence="2">
    <location>
        <begin position="495"/>
        <end position="554"/>
    </location>
</feature>
<name>A0AAW1X2K7_RUBAR</name>
<evidence type="ECO:0000313" key="4">
    <source>
        <dbReference type="Proteomes" id="UP001457282"/>
    </source>
</evidence>
<reference evidence="3 4" key="1">
    <citation type="journal article" date="2023" name="G3 (Bethesda)">
        <title>A chromosome-length genome assembly and annotation of blackberry (Rubus argutus, cv. 'Hillquist').</title>
        <authorList>
            <person name="Bruna T."/>
            <person name="Aryal R."/>
            <person name="Dudchenko O."/>
            <person name="Sargent D.J."/>
            <person name="Mead D."/>
            <person name="Buti M."/>
            <person name="Cavallini A."/>
            <person name="Hytonen T."/>
            <person name="Andres J."/>
            <person name="Pham M."/>
            <person name="Weisz D."/>
            <person name="Mascagni F."/>
            <person name="Usai G."/>
            <person name="Natali L."/>
            <person name="Bassil N."/>
            <person name="Fernandez G.E."/>
            <person name="Lomsadze A."/>
            <person name="Armour M."/>
            <person name="Olukolu B."/>
            <person name="Poorten T."/>
            <person name="Britton C."/>
            <person name="Davik J."/>
            <person name="Ashrafi H."/>
            <person name="Aiden E.L."/>
            <person name="Borodovsky M."/>
            <person name="Worthington M."/>
        </authorList>
    </citation>
    <scope>NUCLEOTIDE SEQUENCE [LARGE SCALE GENOMIC DNA]</scope>
    <source>
        <strain evidence="3">PI 553951</strain>
    </source>
</reference>
<evidence type="ECO:0000256" key="1">
    <source>
        <dbReference type="SAM" id="MobiDB-lite"/>
    </source>
</evidence>
<dbReference type="Proteomes" id="UP001457282">
    <property type="component" value="Unassembled WGS sequence"/>
</dbReference>
<dbReference type="AlphaFoldDB" id="A0AAW1X2K7"/>
<dbReference type="InterPro" id="IPR025452">
    <property type="entry name" value="DUF4218"/>
</dbReference>
<dbReference type="PANTHER" id="PTHR48258">
    <property type="entry name" value="DUF4218 DOMAIN-CONTAINING PROTEIN-RELATED"/>
    <property type="match status" value="1"/>
</dbReference>
<gene>
    <name evidence="3" type="ORF">M0R45_027282</name>
</gene>
<feature type="region of interest" description="Disordered" evidence="1">
    <location>
        <begin position="279"/>
        <end position="307"/>
    </location>
</feature>